<name>A0ABM9MLR3_9LACO</name>
<evidence type="ECO:0000313" key="4">
    <source>
        <dbReference type="Proteomes" id="UP001314261"/>
    </source>
</evidence>
<feature type="transmembrane region" description="Helical" evidence="1">
    <location>
        <begin position="142"/>
        <end position="160"/>
    </location>
</feature>
<keyword evidence="1" id="KW-0472">Membrane</keyword>
<comment type="caution">
    <text evidence="3">The sequence shown here is derived from an EMBL/GenBank/DDBJ whole genome shotgun (WGS) entry which is preliminary data.</text>
</comment>
<keyword evidence="4" id="KW-1185">Reference proteome</keyword>
<feature type="transmembrane region" description="Helical" evidence="1">
    <location>
        <begin position="172"/>
        <end position="191"/>
    </location>
</feature>
<keyword evidence="1" id="KW-0812">Transmembrane</keyword>
<sequence length="313" mass="35784">MSHRPPNSFSRLKGAPDFKTSKPECLALIIFYLVAGLILLFATFFDREVSSTIMNRSSIVGWFFQNYGTRGPNIVLFVCFQTIAWVTYFARNRGALRWVLTTFFLILAMNQLLLSLNGYFAYTLAVLLNGEVKQVANPGVSQLIWSLLITFGLSIIFYRYIDNRTEEERQYLLRAAVMGIALVFVVSLIIGDLKLHWGRYRPFQMDADMGRFTPWYHPNGSNGHYSFPSGHTTSGWLLLYLPFLLPRSWRTAQKYLVILTVTIAILTALSRVRYGAHWLSDVTAASIIVFSTIFLFSRVLEAHFVEDQPSDGW</sequence>
<dbReference type="EMBL" id="CAUZLR010000001">
    <property type="protein sequence ID" value="CAK1224216.1"/>
    <property type="molecule type" value="Genomic_DNA"/>
</dbReference>
<dbReference type="InterPro" id="IPR000326">
    <property type="entry name" value="PAP2/HPO"/>
</dbReference>
<dbReference type="InterPro" id="IPR036938">
    <property type="entry name" value="PAP2/HPO_sf"/>
</dbReference>
<feature type="transmembrane region" description="Helical" evidence="1">
    <location>
        <begin position="255"/>
        <end position="272"/>
    </location>
</feature>
<dbReference type="SMART" id="SM00014">
    <property type="entry name" value="acidPPc"/>
    <property type="match status" value="1"/>
</dbReference>
<gene>
    <name evidence="3" type="ORF">R54839_PPFHFPJH_00112</name>
</gene>
<proteinExistence type="predicted"/>
<evidence type="ECO:0000259" key="2">
    <source>
        <dbReference type="SMART" id="SM00014"/>
    </source>
</evidence>
<evidence type="ECO:0000256" key="1">
    <source>
        <dbReference type="SAM" id="Phobius"/>
    </source>
</evidence>
<dbReference type="SUPFAM" id="SSF48317">
    <property type="entry name" value="Acid phosphatase/Vanadium-dependent haloperoxidase"/>
    <property type="match status" value="1"/>
</dbReference>
<keyword evidence="1" id="KW-1133">Transmembrane helix</keyword>
<accession>A0ABM9MLR3</accession>
<feature type="transmembrane region" description="Helical" evidence="1">
    <location>
        <begin position="225"/>
        <end position="243"/>
    </location>
</feature>
<dbReference type="Gene3D" id="1.20.144.10">
    <property type="entry name" value="Phosphatidic acid phosphatase type 2/haloperoxidase"/>
    <property type="match status" value="1"/>
</dbReference>
<feature type="transmembrane region" description="Helical" evidence="1">
    <location>
        <begin position="98"/>
        <end position="122"/>
    </location>
</feature>
<feature type="transmembrane region" description="Helical" evidence="1">
    <location>
        <begin position="74"/>
        <end position="91"/>
    </location>
</feature>
<dbReference type="Pfam" id="PF01569">
    <property type="entry name" value="PAP2"/>
    <property type="match status" value="1"/>
</dbReference>
<feature type="transmembrane region" description="Helical" evidence="1">
    <location>
        <begin position="278"/>
        <end position="296"/>
    </location>
</feature>
<evidence type="ECO:0000313" key="3">
    <source>
        <dbReference type="EMBL" id="CAK1224216.1"/>
    </source>
</evidence>
<feature type="transmembrane region" description="Helical" evidence="1">
    <location>
        <begin position="25"/>
        <end position="45"/>
    </location>
</feature>
<feature type="domain" description="Phosphatidic acid phosphatase type 2/haloperoxidase" evidence="2">
    <location>
        <begin position="177"/>
        <end position="297"/>
    </location>
</feature>
<reference evidence="3 4" key="1">
    <citation type="submission" date="2023-10" db="EMBL/GenBank/DDBJ databases">
        <authorList>
            <person name="Botero Cardona J."/>
        </authorList>
    </citation>
    <scope>NUCLEOTIDE SEQUENCE [LARGE SCALE GENOMIC DNA]</scope>
    <source>
        <strain evidence="3 4">R-54839</strain>
    </source>
</reference>
<protein>
    <submittedName>
        <fullName evidence="3">Membrane-associated phospholipid phosphatase (PgpB)</fullName>
    </submittedName>
</protein>
<dbReference type="RefSeq" id="WP_187753223.1">
    <property type="nucleotide sequence ID" value="NZ_CAUZLR010000001.1"/>
</dbReference>
<organism evidence="3 4">
    <name type="scientific">Fructobacillus fructosus</name>
    <dbReference type="NCBI Taxonomy" id="1631"/>
    <lineage>
        <taxon>Bacteria</taxon>
        <taxon>Bacillati</taxon>
        <taxon>Bacillota</taxon>
        <taxon>Bacilli</taxon>
        <taxon>Lactobacillales</taxon>
        <taxon>Lactobacillaceae</taxon>
        <taxon>Fructobacillus</taxon>
    </lineage>
</organism>
<dbReference type="Proteomes" id="UP001314261">
    <property type="component" value="Unassembled WGS sequence"/>
</dbReference>